<gene>
    <name evidence="15" type="ORF">R1flu_017116</name>
</gene>
<keyword evidence="7" id="KW-0547">Nucleotide-binding</keyword>
<evidence type="ECO:0000256" key="12">
    <source>
        <dbReference type="ARBA" id="ARBA00023180"/>
    </source>
</evidence>
<name>A0ABD1YP62_9MARC</name>
<dbReference type="PROSITE" id="PS50011">
    <property type="entry name" value="PROTEIN_KINASE_DOM"/>
    <property type="match status" value="1"/>
</dbReference>
<evidence type="ECO:0000256" key="8">
    <source>
        <dbReference type="ARBA" id="ARBA00022840"/>
    </source>
</evidence>
<keyword evidence="3" id="KW-1003">Cell membrane</keyword>
<protein>
    <recommendedName>
        <fullName evidence="2">non-specific serine/threonine protein kinase</fullName>
        <ecNumber evidence="2">2.7.11.1</ecNumber>
    </recommendedName>
</protein>
<evidence type="ECO:0000256" key="11">
    <source>
        <dbReference type="ARBA" id="ARBA00023170"/>
    </source>
</evidence>
<dbReference type="InterPro" id="IPR000719">
    <property type="entry name" value="Prot_kinase_dom"/>
</dbReference>
<dbReference type="InterPro" id="IPR001245">
    <property type="entry name" value="Ser-Thr/Tyr_kinase_cat_dom"/>
</dbReference>
<dbReference type="InterPro" id="IPR047117">
    <property type="entry name" value="PERK1-13-like"/>
</dbReference>
<sequence>MRRAGNLAGPGSTSPNTELFNFVPEDQLARRAGGRASERASAPHERGCVRDIPSLTGKSSNFVCEASRGPEVGIIMTSGCFWGGNFSRELEAVSPAKKLGEEQIYLIFSPFTAYRLLLLVVVIVFAYFQSRQRWNTQRTIGAAALTSGVKDVVIGRVPSYTRQTKAFTFDEVRAATTDFNHKIGDGRFGPVYYGKLPHGQEVAVKVRPTNYAQGGEQDGHLITEVNILAKIHHQNLVSLLGHCLDPINQVLVYEYMRNGTLRSYLQRSQVGQPSLMNWRTRLHVMMDAARGLHSLHTDWNPVIIHRDFNSINVMLDENMNAKVADFGVSKIALDDDSGIPTLLKCTAGYLDPEYFTTQKLTPKSDVYSFGVVLFEIISGRSPIMYSQDGTRWSSLVEWVKLNFRDGKVKAIVDPSLQGLYAEESVRKVAEVALSCLEFHGPRRPDMEKVMLGLAEALHVEDTHHQQQIAAAAVSAPTNNISMTHTKNNHHQVVYGMPLTTTPGTDLRYRHMFKADLRGARIGDSH</sequence>
<evidence type="ECO:0000256" key="6">
    <source>
        <dbReference type="ARBA" id="ARBA00022729"/>
    </source>
</evidence>
<keyword evidence="6" id="KW-0732">Signal</keyword>
<keyword evidence="8" id="KW-0067">ATP-binding</keyword>
<reference evidence="15 16" key="1">
    <citation type="submission" date="2024-09" db="EMBL/GenBank/DDBJ databases">
        <title>Chromosome-scale assembly of Riccia fluitans.</title>
        <authorList>
            <person name="Paukszto L."/>
            <person name="Sawicki J."/>
            <person name="Karawczyk K."/>
            <person name="Piernik-Szablinska J."/>
            <person name="Szczecinska M."/>
            <person name="Mazdziarz M."/>
        </authorList>
    </citation>
    <scope>NUCLEOTIDE SEQUENCE [LARGE SCALE GENOMIC DNA]</scope>
    <source>
        <strain evidence="15">Rf_01</strain>
        <tissue evidence="15">Aerial parts of the thallus</tissue>
    </source>
</reference>
<keyword evidence="12" id="KW-0325">Glycoprotein</keyword>
<dbReference type="PANTHER" id="PTHR47982">
    <property type="entry name" value="PROLINE-RICH RECEPTOR-LIKE PROTEIN KINASE PERK4"/>
    <property type="match status" value="1"/>
</dbReference>
<keyword evidence="11" id="KW-0675">Receptor</keyword>
<dbReference type="Proteomes" id="UP001605036">
    <property type="component" value="Unassembled WGS sequence"/>
</dbReference>
<dbReference type="PANTHER" id="PTHR47982:SF44">
    <property type="entry name" value="PROLINE-RICH RECEPTOR-LIKE PROTEIN KINASE PERK13-RELATED"/>
    <property type="match status" value="1"/>
</dbReference>
<dbReference type="Gene3D" id="1.10.510.10">
    <property type="entry name" value="Transferase(Phosphotransferase) domain 1"/>
    <property type="match status" value="1"/>
</dbReference>
<evidence type="ECO:0000259" key="14">
    <source>
        <dbReference type="PROSITE" id="PS50011"/>
    </source>
</evidence>
<dbReference type="GO" id="GO:0005886">
    <property type="term" value="C:plasma membrane"/>
    <property type="evidence" value="ECO:0007669"/>
    <property type="project" value="UniProtKB-SubCell"/>
</dbReference>
<evidence type="ECO:0000256" key="4">
    <source>
        <dbReference type="ARBA" id="ARBA00022679"/>
    </source>
</evidence>
<comment type="subcellular location">
    <subcellularLocation>
        <location evidence="1">Cell membrane</location>
        <topology evidence="1">Single-pass type I membrane protein</topology>
    </subcellularLocation>
</comment>
<dbReference type="GO" id="GO:0004674">
    <property type="term" value="F:protein serine/threonine kinase activity"/>
    <property type="evidence" value="ECO:0007669"/>
    <property type="project" value="UniProtKB-EC"/>
</dbReference>
<keyword evidence="5 13" id="KW-0812">Transmembrane</keyword>
<evidence type="ECO:0000256" key="3">
    <source>
        <dbReference type="ARBA" id="ARBA00022475"/>
    </source>
</evidence>
<comment type="caution">
    <text evidence="15">The sequence shown here is derived from an EMBL/GenBank/DDBJ whole genome shotgun (WGS) entry which is preliminary data.</text>
</comment>
<dbReference type="GO" id="GO:0005524">
    <property type="term" value="F:ATP binding"/>
    <property type="evidence" value="ECO:0007669"/>
    <property type="project" value="UniProtKB-KW"/>
</dbReference>
<dbReference type="AlphaFoldDB" id="A0ABD1YP62"/>
<dbReference type="GO" id="GO:0002229">
    <property type="term" value="P:defense response to oomycetes"/>
    <property type="evidence" value="ECO:0007669"/>
    <property type="project" value="UniProtKB-ARBA"/>
</dbReference>
<keyword evidence="16" id="KW-1185">Reference proteome</keyword>
<dbReference type="EMBL" id="JBHFFA010000004">
    <property type="protein sequence ID" value="KAL2632430.1"/>
    <property type="molecule type" value="Genomic_DNA"/>
</dbReference>
<evidence type="ECO:0000256" key="13">
    <source>
        <dbReference type="SAM" id="Phobius"/>
    </source>
</evidence>
<proteinExistence type="predicted"/>
<evidence type="ECO:0000256" key="1">
    <source>
        <dbReference type="ARBA" id="ARBA00004251"/>
    </source>
</evidence>
<evidence type="ECO:0000256" key="10">
    <source>
        <dbReference type="ARBA" id="ARBA00023136"/>
    </source>
</evidence>
<feature type="domain" description="Protein kinase" evidence="14">
    <location>
        <begin position="177"/>
        <end position="457"/>
    </location>
</feature>
<evidence type="ECO:0000256" key="2">
    <source>
        <dbReference type="ARBA" id="ARBA00012513"/>
    </source>
</evidence>
<dbReference type="FunFam" id="1.10.510.10:FF:000240">
    <property type="entry name" value="Lectin-domain containing receptor kinase A4.3"/>
    <property type="match status" value="1"/>
</dbReference>
<evidence type="ECO:0000256" key="9">
    <source>
        <dbReference type="ARBA" id="ARBA00022989"/>
    </source>
</evidence>
<feature type="transmembrane region" description="Helical" evidence="13">
    <location>
        <begin position="104"/>
        <end position="128"/>
    </location>
</feature>
<organism evidence="15 16">
    <name type="scientific">Riccia fluitans</name>
    <dbReference type="NCBI Taxonomy" id="41844"/>
    <lineage>
        <taxon>Eukaryota</taxon>
        <taxon>Viridiplantae</taxon>
        <taxon>Streptophyta</taxon>
        <taxon>Embryophyta</taxon>
        <taxon>Marchantiophyta</taxon>
        <taxon>Marchantiopsida</taxon>
        <taxon>Marchantiidae</taxon>
        <taxon>Marchantiales</taxon>
        <taxon>Ricciaceae</taxon>
        <taxon>Riccia</taxon>
    </lineage>
</organism>
<evidence type="ECO:0000256" key="7">
    <source>
        <dbReference type="ARBA" id="ARBA00022741"/>
    </source>
</evidence>
<evidence type="ECO:0000256" key="5">
    <source>
        <dbReference type="ARBA" id="ARBA00022692"/>
    </source>
</evidence>
<keyword evidence="9 13" id="KW-1133">Transmembrane helix</keyword>
<keyword evidence="10 13" id="KW-0472">Membrane</keyword>
<dbReference type="SUPFAM" id="SSF56112">
    <property type="entry name" value="Protein kinase-like (PK-like)"/>
    <property type="match status" value="1"/>
</dbReference>
<evidence type="ECO:0000313" key="16">
    <source>
        <dbReference type="Proteomes" id="UP001605036"/>
    </source>
</evidence>
<dbReference type="Gene3D" id="3.30.200.20">
    <property type="entry name" value="Phosphorylase Kinase, domain 1"/>
    <property type="match status" value="1"/>
</dbReference>
<accession>A0ABD1YP62</accession>
<dbReference type="EC" id="2.7.11.1" evidence="2"/>
<dbReference type="Pfam" id="PF07714">
    <property type="entry name" value="PK_Tyr_Ser-Thr"/>
    <property type="match status" value="1"/>
</dbReference>
<keyword evidence="4" id="KW-0808">Transferase</keyword>
<dbReference type="InterPro" id="IPR011009">
    <property type="entry name" value="Kinase-like_dom_sf"/>
</dbReference>
<evidence type="ECO:0000313" key="15">
    <source>
        <dbReference type="EMBL" id="KAL2632430.1"/>
    </source>
</evidence>